<evidence type="ECO:0000313" key="2">
    <source>
        <dbReference type="Proteomes" id="UP000037939"/>
    </source>
</evidence>
<protein>
    <submittedName>
        <fullName evidence="1">Uncharacterized protein</fullName>
    </submittedName>
</protein>
<name>A0A0N0XJF4_9NEIS</name>
<proteinExistence type="predicted"/>
<dbReference type="Proteomes" id="UP000037939">
    <property type="component" value="Unassembled WGS sequence"/>
</dbReference>
<comment type="caution">
    <text evidence="1">The sequence shown here is derived from an EMBL/GenBank/DDBJ whole genome shotgun (WGS) entry which is preliminary data.</text>
</comment>
<organism evidence="1 2">
    <name type="scientific">Amantichitinum ursilacus</name>
    <dbReference type="NCBI Taxonomy" id="857265"/>
    <lineage>
        <taxon>Bacteria</taxon>
        <taxon>Pseudomonadati</taxon>
        <taxon>Pseudomonadota</taxon>
        <taxon>Betaproteobacteria</taxon>
        <taxon>Neisseriales</taxon>
        <taxon>Chitinibacteraceae</taxon>
        <taxon>Amantichitinum</taxon>
    </lineage>
</organism>
<dbReference type="RefSeq" id="WP_053938948.1">
    <property type="nucleotide sequence ID" value="NZ_LAQT01000027.1"/>
</dbReference>
<gene>
    <name evidence="1" type="ORF">WG78_16700</name>
</gene>
<evidence type="ECO:0000313" key="1">
    <source>
        <dbReference type="EMBL" id="KPC50712.1"/>
    </source>
</evidence>
<dbReference type="OrthoDB" id="8617668at2"/>
<dbReference type="AlphaFoldDB" id="A0A0N0XJF4"/>
<reference evidence="1 2" key="1">
    <citation type="submission" date="2015-07" db="EMBL/GenBank/DDBJ databases">
        <title>Draft genome sequence of the Amantichitinum ursilacus IGB-41, a new chitin-degrading bacterium.</title>
        <authorList>
            <person name="Kirstahler P."/>
            <person name="Guenther M."/>
            <person name="Grumaz C."/>
            <person name="Rupp S."/>
            <person name="Zibek S."/>
            <person name="Sohn K."/>
        </authorList>
    </citation>
    <scope>NUCLEOTIDE SEQUENCE [LARGE SCALE GENOMIC DNA]</scope>
    <source>
        <strain evidence="1 2">IGB-41</strain>
    </source>
</reference>
<keyword evidence="2" id="KW-1185">Reference proteome</keyword>
<dbReference type="EMBL" id="LAQT01000027">
    <property type="protein sequence ID" value="KPC50712.1"/>
    <property type="molecule type" value="Genomic_DNA"/>
</dbReference>
<accession>A0A0N0XJF4</accession>
<sequence length="103" mass="11837">MTDIEKQIWDAAMRRVAEVFGIDLEAVRPALKFGEDLKSSFVSDFRRNEFDLINDDIHDVANRKVTKEIASGSLVIRTVEDYCFHMIRCHKAKPKAVKQALNI</sequence>